<gene>
    <name evidence="1" type="ORF">GCM10010430_48810</name>
</gene>
<evidence type="ECO:0000313" key="1">
    <source>
        <dbReference type="EMBL" id="GAA2259005.1"/>
    </source>
</evidence>
<name>A0ABN3EHH4_9ACTN</name>
<reference evidence="1 2" key="1">
    <citation type="journal article" date="2019" name="Int. J. Syst. Evol. Microbiol.">
        <title>The Global Catalogue of Microorganisms (GCM) 10K type strain sequencing project: providing services to taxonomists for standard genome sequencing and annotation.</title>
        <authorList>
            <consortium name="The Broad Institute Genomics Platform"/>
            <consortium name="The Broad Institute Genome Sequencing Center for Infectious Disease"/>
            <person name="Wu L."/>
            <person name="Ma J."/>
        </authorList>
    </citation>
    <scope>NUCLEOTIDE SEQUENCE [LARGE SCALE GENOMIC DNA]</scope>
    <source>
        <strain evidence="1 2">JCM 7356</strain>
    </source>
</reference>
<accession>A0ABN3EHH4</accession>
<comment type="caution">
    <text evidence="1">The sequence shown here is derived from an EMBL/GenBank/DDBJ whole genome shotgun (WGS) entry which is preliminary data.</text>
</comment>
<protein>
    <recommendedName>
        <fullName evidence="3">Apea-like HEPN domain-containing protein</fullName>
    </recommendedName>
</protein>
<keyword evidence="2" id="KW-1185">Reference proteome</keyword>
<evidence type="ECO:0008006" key="3">
    <source>
        <dbReference type="Google" id="ProtNLM"/>
    </source>
</evidence>
<proteinExistence type="predicted"/>
<evidence type="ECO:0000313" key="2">
    <source>
        <dbReference type="Proteomes" id="UP001500305"/>
    </source>
</evidence>
<dbReference type="Proteomes" id="UP001500305">
    <property type="component" value="Unassembled WGS sequence"/>
</dbReference>
<organism evidence="1 2">
    <name type="scientific">Kitasatospora cystarginea</name>
    <dbReference type="NCBI Taxonomy" id="58350"/>
    <lineage>
        <taxon>Bacteria</taxon>
        <taxon>Bacillati</taxon>
        <taxon>Actinomycetota</taxon>
        <taxon>Actinomycetes</taxon>
        <taxon>Kitasatosporales</taxon>
        <taxon>Streptomycetaceae</taxon>
        <taxon>Kitasatospora</taxon>
    </lineage>
</organism>
<dbReference type="EMBL" id="BAAATR010000024">
    <property type="protein sequence ID" value="GAA2259005.1"/>
    <property type="molecule type" value="Genomic_DNA"/>
</dbReference>
<sequence length="521" mass="57801">MAYSLAVDEDNLGSLLTGDAALTDPQISLANELVELRKHIAENFAELPTNQVLGFIVSQLGGDGRTVARSWRMRTVGAEVDSPTTDPVDGPLMELALEAYPALLLPRDEELYPGMRWMLPINAVRVLLAHPKAQEFREAVLADSLLGSVFAEESEQPEARRQLFRSTGQGGSPQLSMLASTLISYAWRRLQGGPVNPGRFAAEVLLALQLARAAFTKKPEKTTARVAFAGVLLPPQTQFKVGPALMRAVTDKDREYAPESLRAQLTGTNPSGETTIINYDGDVLLEYRLNYRAKVVRSEELPGDWPSDMLPPPELAQMVTRLRFSLMLAVDRDSRAQLVQTWNYIEDPLSAGPNISWNDPRQGTGIMPMLLTQDEVAAWEKWYGRLTDPAAKLDLALSRILRAIAERREPSDVLIDSVIAWENVFGTQQGEPTFRVTMCIAKLLEENTEARAGLRDTLAKIYGLRSKVVHGNRNLKQEEYPLCFEAMEIAIRMIRTLAADRTDILALPDGARRSEKLLLDG</sequence>